<dbReference type="InterPro" id="IPR050509">
    <property type="entry name" value="CoA-transferase_III"/>
</dbReference>
<dbReference type="InterPro" id="IPR003673">
    <property type="entry name" value="CoA-Trfase_fam_III"/>
</dbReference>
<dbReference type="Gene3D" id="3.40.50.10540">
    <property type="entry name" value="Crotonobetainyl-coa:carnitine coa-transferase, domain 1"/>
    <property type="match status" value="1"/>
</dbReference>
<dbReference type="PANTHER" id="PTHR48228:SF5">
    <property type="entry name" value="ALPHA-METHYLACYL-COA RACEMASE"/>
    <property type="match status" value="1"/>
</dbReference>
<dbReference type="Proteomes" id="UP000198844">
    <property type="component" value="Unassembled WGS sequence"/>
</dbReference>
<dbReference type="RefSeq" id="WP_093647549.1">
    <property type="nucleotide sequence ID" value="NZ_FPBH01000062.1"/>
</dbReference>
<dbReference type="InterPro" id="IPR044855">
    <property type="entry name" value="CoA-Trfase_III_dom3_sf"/>
</dbReference>
<dbReference type="Pfam" id="PF02515">
    <property type="entry name" value="CoA_transf_3"/>
    <property type="match status" value="1"/>
</dbReference>
<proteinExistence type="predicted"/>
<dbReference type="PANTHER" id="PTHR48228">
    <property type="entry name" value="SUCCINYL-COA--D-CITRAMALATE COA-TRANSFERASE"/>
    <property type="match status" value="1"/>
</dbReference>
<evidence type="ECO:0000313" key="1">
    <source>
        <dbReference type="EMBL" id="SFU26642.1"/>
    </source>
</evidence>
<dbReference type="Gene3D" id="3.30.1540.10">
    <property type="entry name" value="formyl-coa transferase, domain 3"/>
    <property type="match status" value="1"/>
</dbReference>
<protein>
    <submittedName>
        <fullName evidence="1">Alpha-methylacyl-CoA racemase</fullName>
    </submittedName>
</protein>
<reference evidence="1 2" key="1">
    <citation type="submission" date="2016-10" db="EMBL/GenBank/DDBJ databases">
        <authorList>
            <person name="de Groot N.N."/>
        </authorList>
    </citation>
    <scope>NUCLEOTIDE SEQUENCE [LARGE SCALE GENOMIC DNA]</scope>
    <source>
        <strain evidence="1 2">LMG 27731</strain>
    </source>
</reference>
<dbReference type="GO" id="GO:0003824">
    <property type="term" value="F:catalytic activity"/>
    <property type="evidence" value="ECO:0007669"/>
    <property type="project" value="InterPro"/>
</dbReference>
<dbReference type="AlphaFoldDB" id="A0A1I7ERV2"/>
<gene>
    <name evidence="1" type="ORF">SAMN05192563_10625</name>
</gene>
<evidence type="ECO:0000313" key="2">
    <source>
        <dbReference type="Proteomes" id="UP000198844"/>
    </source>
</evidence>
<dbReference type="EMBL" id="FPBH01000062">
    <property type="protein sequence ID" value="SFU26642.1"/>
    <property type="molecule type" value="Genomic_DNA"/>
</dbReference>
<accession>A0A1I7ERV2</accession>
<sequence>MRTGPLSGCKIIEIAGLGAGPHAAMMLSDMGAEVICVDRTESAGLGIEVEAKYNLVRRGRRSVAIDLKKPEGRETVLRLIANADALIEGFRPGVMERLGLGPDVCIGMNPRLVYGRMTGWGQDGPCAAKAGHDINYIALTGVLHAIGPQNGRPIPPLNLVGDFGGAAYLAFGIVCGLLAAKRDGVGQVVDGAMVDGAASLLTMVVGFLQAGVWREERGANTFDGGAPFYRTYETADHKYVAVGAIERKFYDPLIARLGLAQDPDMQPQNDRSKWQIQEEKIAATIAKRTRDEWCEIFRDEDVCFTPVLSITEASEHPHIKARKTYATLKGVSHPMPAPRFSRTVPQTPDEPCKPGQYSRAVLADWNFSLREIDSLIKNGAVVQC</sequence>
<dbReference type="SUPFAM" id="SSF89796">
    <property type="entry name" value="CoA-transferase family III (CaiB/BaiF)"/>
    <property type="match status" value="1"/>
</dbReference>
<name>A0A1I7ERV2_9BURK</name>
<dbReference type="OrthoDB" id="5294844at2"/>
<dbReference type="InterPro" id="IPR023606">
    <property type="entry name" value="CoA-Trfase_III_dom_1_sf"/>
</dbReference>
<organism evidence="1 2">
    <name type="scientific">Paraburkholderia aspalathi</name>
    <dbReference type="NCBI Taxonomy" id="1324617"/>
    <lineage>
        <taxon>Bacteria</taxon>
        <taxon>Pseudomonadati</taxon>
        <taxon>Pseudomonadota</taxon>
        <taxon>Betaproteobacteria</taxon>
        <taxon>Burkholderiales</taxon>
        <taxon>Burkholderiaceae</taxon>
        <taxon>Paraburkholderia</taxon>
    </lineage>
</organism>